<keyword evidence="9" id="KW-1185">Reference proteome</keyword>
<evidence type="ECO:0000256" key="6">
    <source>
        <dbReference type="RuleBase" id="RU361264"/>
    </source>
</evidence>
<sequence>MNEDYNIEPDAELGRTTFEDDNLLKQNTPISKPISPRFHARRASMQEATWTIKDSFHVTTKDVVQRCIHTLIPTTNFFDVIDDRPDLYGPFWITTTVVQALFFSNSITDYVRHLTGSIDNPYSIGKLVSAASIIYGYTAIAAVILWGFLVWNKCNPKLLDCVCIYGYANISWLPVSLMTPPFSLLSSLVSHIIKWILTSVGLGISLVFLVRNLYPVCQQAGTYLCKLSMGGIIILHILLAITLQLVFFK</sequence>
<comment type="subcellular location">
    <subcellularLocation>
        <location evidence="6">Golgi apparatus membrane</location>
        <topology evidence="6">Multi-pass membrane protein</topology>
    </subcellularLocation>
    <subcellularLocation>
        <location evidence="1">Membrane</location>
        <topology evidence="1">Multi-pass membrane protein</topology>
    </subcellularLocation>
</comment>
<dbReference type="Pfam" id="PF04893">
    <property type="entry name" value="Yip1"/>
    <property type="match status" value="1"/>
</dbReference>
<evidence type="ECO:0000256" key="3">
    <source>
        <dbReference type="ARBA" id="ARBA00022692"/>
    </source>
</evidence>
<feature type="domain" description="Yip1" evidence="7">
    <location>
        <begin position="72"/>
        <end position="240"/>
    </location>
</feature>
<reference evidence="8 9" key="1">
    <citation type="journal article" date="2023" name="G3 (Bethesda)">
        <title>A high-quality reference genome for the fission yeast Schizosaccharomyces osmophilus.</title>
        <authorList>
            <person name="Jia G.S."/>
            <person name="Zhang W.C."/>
            <person name="Liang Y."/>
            <person name="Liu X.H."/>
            <person name="Rhind N."/>
            <person name="Pidoux A."/>
            <person name="Brysch-Herzberg M."/>
            <person name="Du L.L."/>
        </authorList>
    </citation>
    <scope>NUCLEOTIDE SEQUENCE [LARGE SCALE GENOMIC DNA]</scope>
    <source>
        <strain evidence="8 9">CBS 15793</strain>
    </source>
</reference>
<dbReference type="GeneID" id="80875570"/>
<evidence type="ECO:0000259" key="7">
    <source>
        <dbReference type="Pfam" id="PF04893"/>
    </source>
</evidence>
<gene>
    <name evidence="8" type="primary">yip5</name>
    <name evidence="8" type="ORF">SOMG_02088</name>
</gene>
<evidence type="ECO:0000256" key="5">
    <source>
        <dbReference type="ARBA" id="ARBA00023136"/>
    </source>
</evidence>
<evidence type="ECO:0000256" key="2">
    <source>
        <dbReference type="ARBA" id="ARBA00010596"/>
    </source>
</evidence>
<dbReference type="AlphaFoldDB" id="A0AAE9WBK8"/>
<dbReference type="EMBL" id="CP115611">
    <property type="protein sequence ID" value="WBW72898.1"/>
    <property type="molecule type" value="Genomic_DNA"/>
</dbReference>
<keyword evidence="3 6" id="KW-0812">Transmembrane</keyword>
<feature type="transmembrane region" description="Helical" evidence="6">
    <location>
        <begin position="127"/>
        <end position="151"/>
    </location>
</feature>
<evidence type="ECO:0000256" key="1">
    <source>
        <dbReference type="ARBA" id="ARBA00004141"/>
    </source>
</evidence>
<dbReference type="PANTHER" id="PTHR12822">
    <property type="entry name" value="PROTEIN YIPF"/>
    <property type="match status" value="1"/>
</dbReference>
<evidence type="ECO:0000313" key="9">
    <source>
        <dbReference type="Proteomes" id="UP001212411"/>
    </source>
</evidence>
<keyword evidence="5 6" id="KW-0472">Membrane</keyword>
<keyword evidence="4 6" id="KW-1133">Transmembrane helix</keyword>
<proteinExistence type="inferred from homology"/>
<feature type="transmembrane region" description="Helical" evidence="6">
    <location>
        <begin position="87"/>
        <end position="107"/>
    </location>
</feature>
<comment type="caution">
    <text evidence="6">Lacks conserved residue(s) required for the propagation of feature annotation.</text>
</comment>
<dbReference type="RefSeq" id="XP_056037141.1">
    <property type="nucleotide sequence ID" value="XM_056180881.1"/>
</dbReference>
<dbReference type="PANTHER" id="PTHR12822:SF2">
    <property type="entry name" value="PROTEIN YIPF"/>
    <property type="match status" value="1"/>
</dbReference>
<name>A0AAE9WBK8_9SCHI</name>
<dbReference type="GO" id="GO:0000139">
    <property type="term" value="C:Golgi membrane"/>
    <property type="evidence" value="ECO:0007669"/>
    <property type="project" value="UniProtKB-SubCell"/>
</dbReference>
<accession>A0AAE9WBK8</accession>
<protein>
    <recommendedName>
        <fullName evidence="6">Protein YIP</fullName>
    </recommendedName>
</protein>
<feature type="transmembrane region" description="Helical" evidence="6">
    <location>
        <begin position="223"/>
        <end position="247"/>
    </location>
</feature>
<dbReference type="InterPro" id="IPR039765">
    <property type="entry name" value="Yip5/YIPF1/YIPF2"/>
</dbReference>
<dbReference type="InterPro" id="IPR006977">
    <property type="entry name" value="Yip1_dom"/>
</dbReference>
<feature type="transmembrane region" description="Helical" evidence="6">
    <location>
        <begin position="192"/>
        <end position="211"/>
    </location>
</feature>
<dbReference type="GO" id="GO:0031267">
    <property type="term" value="F:small GTPase binding"/>
    <property type="evidence" value="ECO:0007669"/>
    <property type="project" value="InterPro"/>
</dbReference>
<dbReference type="Proteomes" id="UP001212411">
    <property type="component" value="Chromosome 1"/>
</dbReference>
<organism evidence="8 9">
    <name type="scientific">Schizosaccharomyces osmophilus</name>
    <dbReference type="NCBI Taxonomy" id="2545709"/>
    <lineage>
        <taxon>Eukaryota</taxon>
        <taxon>Fungi</taxon>
        <taxon>Dikarya</taxon>
        <taxon>Ascomycota</taxon>
        <taxon>Taphrinomycotina</taxon>
        <taxon>Schizosaccharomycetes</taxon>
        <taxon>Schizosaccharomycetales</taxon>
        <taxon>Schizosaccharomycetaceae</taxon>
        <taxon>Schizosaccharomyces</taxon>
    </lineage>
</organism>
<dbReference type="GO" id="GO:0016192">
    <property type="term" value="P:vesicle-mediated transport"/>
    <property type="evidence" value="ECO:0007669"/>
    <property type="project" value="InterPro"/>
</dbReference>
<comment type="similarity">
    <text evidence="2 6">Belongs to the YIP1 family.</text>
</comment>
<evidence type="ECO:0000313" key="8">
    <source>
        <dbReference type="EMBL" id="WBW72898.1"/>
    </source>
</evidence>
<dbReference type="KEGG" id="som:SOMG_02088"/>
<evidence type="ECO:0000256" key="4">
    <source>
        <dbReference type="ARBA" id="ARBA00022989"/>
    </source>
</evidence>